<reference evidence="1" key="1">
    <citation type="submission" date="2021-02" db="EMBL/GenBank/DDBJ databases">
        <authorList>
            <person name="Dougan E. K."/>
            <person name="Rhodes N."/>
            <person name="Thang M."/>
            <person name="Chan C."/>
        </authorList>
    </citation>
    <scope>NUCLEOTIDE SEQUENCE</scope>
</reference>
<proteinExistence type="predicted"/>
<accession>A0A813IE29</accession>
<gene>
    <name evidence="1" type="ORF">PGLA2088_LOCUS6387</name>
</gene>
<organism evidence="1 2">
    <name type="scientific">Polarella glacialis</name>
    <name type="common">Dinoflagellate</name>
    <dbReference type="NCBI Taxonomy" id="89957"/>
    <lineage>
        <taxon>Eukaryota</taxon>
        <taxon>Sar</taxon>
        <taxon>Alveolata</taxon>
        <taxon>Dinophyceae</taxon>
        <taxon>Suessiales</taxon>
        <taxon>Suessiaceae</taxon>
        <taxon>Polarella</taxon>
    </lineage>
</organism>
<dbReference type="Proteomes" id="UP000626109">
    <property type="component" value="Unassembled WGS sequence"/>
</dbReference>
<dbReference type="AlphaFoldDB" id="A0A813IE29"/>
<evidence type="ECO:0000313" key="2">
    <source>
        <dbReference type="Proteomes" id="UP000626109"/>
    </source>
</evidence>
<comment type="caution">
    <text evidence="1">The sequence shown here is derived from an EMBL/GenBank/DDBJ whole genome shotgun (WGS) entry which is preliminary data.</text>
</comment>
<protein>
    <submittedName>
        <fullName evidence="1">Uncharacterized protein</fullName>
    </submittedName>
</protein>
<sequence>MPPALSSAPAFGEYAPPAISGQVVLTGLPDDRGLNGAIGTALKTISDGRTVVRLEDGRELAFSSENLRTLTPSIAAVENSSSSLSGQRSSSTWNALKEAAAVGKDVACRLDLTLASRREAQQAAKIHEAAIEYHELCITSGEVNMRWMLESAIAGDADFIQMLGLATSHEAEVLHQRVEADIRLNALNDEAELKP</sequence>
<evidence type="ECO:0000313" key="1">
    <source>
        <dbReference type="EMBL" id="CAE8648238.1"/>
    </source>
</evidence>
<name>A0A813IE29_POLGL</name>
<dbReference type="EMBL" id="CAJNNW010006351">
    <property type="protein sequence ID" value="CAE8648238.1"/>
    <property type="molecule type" value="Genomic_DNA"/>
</dbReference>